<proteinExistence type="predicted"/>
<evidence type="ECO:0000313" key="3">
    <source>
        <dbReference type="Proteomes" id="UP000260655"/>
    </source>
</evidence>
<feature type="transmembrane region" description="Helical" evidence="1">
    <location>
        <begin position="127"/>
        <end position="153"/>
    </location>
</feature>
<gene>
    <name evidence="2" type="ORF">DXD67_05230</name>
</gene>
<feature type="transmembrane region" description="Helical" evidence="1">
    <location>
        <begin position="165"/>
        <end position="185"/>
    </location>
</feature>
<feature type="transmembrane region" description="Helical" evidence="1">
    <location>
        <begin position="95"/>
        <end position="115"/>
    </location>
</feature>
<dbReference type="EMBL" id="QSOV01000004">
    <property type="protein sequence ID" value="RGJ24489.1"/>
    <property type="molecule type" value="Genomic_DNA"/>
</dbReference>
<name>A0A3E4GRD6_9FIRM</name>
<dbReference type="Proteomes" id="UP000260655">
    <property type="component" value="Unassembled WGS sequence"/>
</dbReference>
<keyword evidence="1" id="KW-0472">Membrane</keyword>
<sequence length="240" mass="26963">MDNKMKIELNRDQIKYIAVFTMLLNHVANIFLQPGTFACEALKDIGYFTAPVMCWFLVEGYRYTRSVKKYAGRLLIFAVISQLPYYLAFARNHLAPWYTLNMIFTLFLCLCLMIAEEKISDPGKKSLVVLGIIAVSSICDWAILAPLYTLWFYRAGEDPKRRKKAFFIAALVLGITVTAELPGAVGIAAGAGAMIAVLAAGGCVLVFYNGKKSQKHFLVKKYFFYVFYPAHLVILALLKI</sequence>
<keyword evidence="1" id="KW-0812">Transmembrane</keyword>
<dbReference type="Pfam" id="PF05857">
    <property type="entry name" value="TraX"/>
    <property type="match status" value="1"/>
</dbReference>
<reference evidence="2 3" key="1">
    <citation type="submission" date="2018-08" db="EMBL/GenBank/DDBJ databases">
        <title>A genome reference for cultivated species of the human gut microbiota.</title>
        <authorList>
            <person name="Zou Y."/>
            <person name="Xue W."/>
            <person name="Luo G."/>
        </authorList>
    </citation>
    <scope>NUCLEOTIDE SEQUENCE [LARGE SCALE GENOMIC DNA]</scope>
    <source>
        <strain evidence="2 3">TM07-19</strain>
    </source>
</reference>
<organism evidence="2 3">
    <name type="scientific">Coprococcus comes</name>
    <dbReference type="NCBI Taxonomy" id="410072"/>
    <lineage>
        <taxon>Bacteria</taxon>
        <taxon>Bacillati</taxon>
        <taxon>Bacillota</taxon>
        <taxon>Clostridia</taxon>
        <taxon>Lachnospirales</taxon>
        <taxon>Lachnospiraceae</taxon>
        <taxon>Coprococcus</taxon>
    </lineage>
</organism>
<feature type="transmembrane region" description="Helical" evidence="1">
    <location>
        <begin position="222"/>
        <end position="238"/>
    </location>
</feature>
<feature type="transmembrane region" description="Helical" evidence="1">
    <location>
        <begin position="191"/>
        <end position="210"/>
    </location>
</feature>
<keyword evidence="1" id="KW-1133">Transmembrane helix</keyword>
<dbReference type="AlphaFoldDB" id="A0A3E4GRD6"/>
<comment type="caution">
    <text evidence="2">The sequence shown here is derived from an EMBL/GenBank/DDBJ whole genome shotgun (WGS) entry which is preliminary data.</text>
</comment>
<protein>
    <submittedName>
        <fullName evidence="2">Conjugal transfer protein TraX</fullName>
    </submittedName>
</protein>
<feature type="transmembrane region" description="Helical" evidence="1">
    <location>
        <begin position="14"/>
        <end position="32"/>
    </location>
</feature>
<accession>A0A3E4GRD6</accession>
<feature type="transmembrane region" description="Helical" evidence="1">
    <location>
        <begin position="70"/>
        <end position="88"/>
    </location>
</feature>
<evidence type="ECO:0000313" key="2">
    <source>
        <dbReference type="EMBL" id="RGJ24489.1"/>
    </source>
</evidence>
<evidence type="ECO:0000256" key="1">
    <source>
        <dbReference type="SAM" id="Phobius"/>
    </source>
</evidence>
<dbReference type="InterPro" id="IPR008875">
    <property type="entry name" value="TraX"/>
</dbReference>